<keyword evidence="2" id="KW-0479">Metal-binding</keyword>
<sequence>MQWTDMMNQLMSELHALGITETQMDSVWAQVPFHESMIKALHIAKEAEADIMIISDANTVAISKVLNHYQINNLFTKIITNPAQWNADGKLVINRRVPKEAPHGCCTYAEGYGNTCCVNMCKGQEITRAIQEGGYDRVIYVGDGANDFCPITKLRRDDIALVRRSRVLSKILENTSSLEQIQANVIFWSEATEVLGMYQSLFQFPCQESESTTNFIASNETSIQLASN</sequence>
<proteinExistence type="predicted"/>
<evidence type="ECO:0000256" key="3">
    <source>
        <dbReference type="ARBA" id="ARBA00022801"/>
    </source>
</evidence>
<evidence type="ECO:0000256" key="1">
    <source>
        <dbReference type="ARBA" id="ARBA00001946"/>
    </source>
</evidence>
<dbReference type="Proteomes" id="UP001479436">
    <property type="component" value="Unassembled WGS sequence"/>
</dbReference>
<keyword evidence="3" id="KW-0378">Hydrolase</keyword>
<dbReference type="NCBIfam" id="TIGR01488">
    <property type="entry name" value="HAD-SF-IB"/>
    <property type="match status" value="1"/>
</dbReference>
<dbReference type="Pfam" id="PF06888">
    <property type="entry name" value="Put_Phosphatase"/>
    <property type="match status" value="1"/>
</dbReference>
<dbReference type="PANTHER" id="PTHR20889:SF12">
    <property type="entry name" value="LP01149P"/>
    <property type="match status" value="1"/>
</dbReference>
<dbReference type="PIRSF" id="PIRSF031051">
    <property type="entry name" value="PyrdxlP_Pase_PHOSPHO2"/>
    <property type="match status" value="1"/>
</dbReference>
<reference evidence="5 6" key="1">
    <citation type="submission" date="2023-04" db="EMBL/GenBank/DDBJ databases">
        <title>Genome of Basidiobolus ranarum AG-B5.</title>
        <authorList>
            <person name="Stajich J.E."/>
            <person name="Carter-House D."/>
            <person name="Gryganskyi A."/>
        </authorList>
    </citation>
    <scope>NUCLEOTIDE SEQUENCE [LARGE SCALE GENOMIC DNA]</scope>
    <source>
        <strain evidence="5 6">AG-B5</strain>
    </source>
</reference>
<dbReference type="SUPFAM" id="SSF56784">
    <property type="entry name" value="HAD-like"/>
    <property type="match status" value="1"/>
</dbReference>
<evidence type="ECO:0008006" key="7">
    <source>
        <dbReference type="Google" id="ProtNLM"/>
    </source>
</evidence>
<dbReference type="PANTHER" id="PTHR20889">
    <property type="entry name" value="PHOSPHATASE, ORPHAN 1, 2"/>
    <property type="match status" value="1"/>
</dbReference>
<dbReference type="InterPro" id="IPR023214">
    <property type="entry name" value="HAD_sf"/>
</dbReference>
<dbReference type="InterPro" id="IPR036412">
    <property type="entry name" value="HAD-like_sf"/>
</dbReference>
<evidence type="ECO:0000313" key="5">
    <source>
        <dbReference type="EMBL" id="KAK9685741.1"/>
    </source>
</evidence>
<gene>
    <name evidence="5" type="ORF">K7432_015394</name>
</gene>
<keyword evidence="6" id="KW-1185">Reference proteome</keyword>
<name>A0ABR2VN53_9FUNG</name>
<evidence type="ECO:0000256" key="2">
    <source>
        <dbReference type="ARBA" id="ARBA00022723"/>
    </source>
</evidence>
<accession>A0ABR2VN53</accession>
<comment type="cofactor">
    <cofactor evidence="1">
        <name>Mg(2+)</name>
        <dbReference type="ChEBI" id="CHEBI:18420"/>
    </cofactor>
</comment>
<keyword evidence="4" id="KW-0460">Magnesium</keyword>
<evidence type="ECO:0000313" key="6">
    <source>
        <dbReference type="Proteomes" id="UP001479436"/>
    </source>
</evidence>
<organism evidence="5 6">
    <name type="scientific">Basidiobolus ranarum</name>
    <dbReference type="NCBI Taxonomy" id="34480"/>
    <lineage>
        <taxon>Eukaryota</taxon>
        <taxon>Fungi</taxon>
        <taxon>Fungi incertae sedis</taxon>
        <taxon>Zoopagomycota</taxon>
        <taxon>Entomophthoromycotina</taxon>
        <taxon>Basidiobolomycetes</taxon>
        <taxon>Basidiobolales</taxon>
        <taxon>Basidiobolaceae</taxon>
        <taxon>Basidiobolus</taxon>
    </lineage>
</organism>
<dbReference type="EMBL" id="JASJQH010008950">
    <property type="protein sequence ID" value="KAK9685741.1"/>
    <property type="molecule type" value="Genomic_DNA"/>
</dbReference>
<dbReference type="InterPro" id="IPR006384">
    <property type="entry name" value="HAD_hydro_PyrdxlP_Pase-like"/>
</dbReference>
<comment type="caution">
    <text evidence="5">The sequence shown here is derived from an EMBL/GenBank/DDBJ whole genome shotgun (WGS) entry which is preliminary data.</text>
</comment>
<protein>
    <recommendedName>
        <fullName evidence="7">Pyridoxal phosphate phosphatase</fullName>
    </recommendedName>
</protein>
<evidence type="ECO:0000256" key="4">
    <source>
        <dbReference type="ARBA" id="ARBA00022842"/>
    </source>
</evidence>
<dbReference type="NCBIfam" id="TIGR01489">
    <property type="entry name" value="DKMTPPase-SF"/>
    <property type="match status" value="1"/>
</dbReference>
<dbReference type="Gene3D" id="3.40.50.1000">
    <property type="entry name" value="HAD superfamily/HAD-like"/>
    <property type="match status" value="1"/>
</dbReference>
<dbReference type="InterPro" id="IPR016965">
    <property type="entry name" value="Pase_PHOSPHO-typ"/>
</dbReference>